<dbReference type="GO" id="GO:0043856">
    <property type="term" value="F:anti-sigma factor antagonist activity"/>
    <property type="evidence" value="ECO:0007669"/>
    <property type="project" value="InterPro"/>
</dbReference>
<dbReference type="Pfam" id="PF01740">
    <property type="entry name" value="STAS"/>
    <property type="match status" value="1"/>
</dbReference>
<dbReference type="SUPFAM" id="SSF52091">
    <property type="entry name" value="SpoIIaa-like"/>
    <property type="match status" value="1"/>
</dbReference>
<dbReference type="RefSeq" id="WP_134757684.1">
    <property type="nucleotide sequence ID" value="NZ_MYFO02000009.1"/>
</dbReference>
<sequence length="111" mass="12019">MNINEQAQGDVVLLTIGGRLDGNSSSTLEARFLQLVEAGKSRFVFDLGELEYVSSAGLRSLLVAAKKTKTIQGKLALTRMTDNVKEVFDMSGFSAIFSIYPTADEALDAVR</sequence>
<feature type="domain" description="STAS" evidence="3">
    <location>
        <begin position="1"/>
        <end position="110"/>
    </location>
</feature>
<dbReference type="Gene3D" id="3.30.750.24">
    <property type="entry name" value="STAS domain"/>
    <property type="match status" value="1"/>
</dbReference>
<dbReference type="NCBIfam" id="TIGR00377">
    <property type="entry name" value="ant_ant_sig"/>
    <property type="match status" value="1"/>
</dbReference>
<keyword evidence="5" id="KW-1185">Reference proteome</keyword>
<dbReference type="EMBL" id="MYFO01000066">
    <property type="protein sequence ID" value="TFE82835.1"/>
    <property type="molecule type" value="Genomic_DNA"/>
</dbReference>
<dbReference type="InterPro" id="IPR036513">
    <property type="entry name" value="STAS_dom_sf"/>
</dbReference>
<comment type="similarity">
    <text evidence="1 2">Belongs to the anti-sigma-factor antagonist family.</text>
</comment>
<organism evidence="4 5">
    <name type="scientific">Paenibacillus athensensis</name>
    <dbReference type="NCBI Taxonomy" id="1967502"/>
    <lineage>
        <taxon>Bacteria</taxon>
        <taxon>Bacillati</taxon>
        <taxon>Bacillota</taxon>
        <taxon>Bacilli</taxon>
        <taxon>Bacillales</taxon>
        <taxon>Paenibacillaceae</taxon>
        <taxon>Paenibacillus</taxon>
    </lineage>
</organism>
<evidence type="ECO:0000313" key="5">
    <source>
        <dbReference type="Proteomes" id="UP000298246"/>
    </source>
</evidence>
<evidence type="ECO:0000259" key="3">
    <source>
        <dbReference type="PROSITE" id="PS50801"/>
    </source>
</evidence>
<dbReference type="InterPro" id="IPR002645">
    <property type="entry name" value="STAS_dom"/>
</dbReference>
<dbReference type="CDD" id="cd07043">
    <property type="entry name" value="STAS_anti-anti-sigma_factors"/>
    <property type="match status" value="1"/>
</dbReference>
<comment type="caution">
    <text evidence="4">The sequence shown here is derived from an EMBL/GenBank/DDBJ whole genome shotgun (WGS) entry which is preliminary data.</text>
</comment>
<reference evidence="4 5" key="1">
    <citation type="submission" date="2017-03" db="EMBL/GenBank/DDBJ databases">
        <title>Isolation of Levoglucosan Utilizing Bacteria.</title>
        <authorList>
            <person name="Arya A.S."/>
        </authorList>
    </citation>
    <scope>NUCLEOTIDE SEQUENCE [LARGE SCALE GENOMIC DNA]</scope>
    <source>
        <strain evidence="4 5">MEC069</strain>
    </source>
</reference>
<proteinExistence type="inferred from homology"/>
<dbReference type="PROSITE" id="PS50801">
    <property type="entry name" value="STAS"/>
    <property type="match status" value="1"/>
</dbReference>
<accession>A0A4Y8PQB1</accession>
<protein>
    <recommendedName>
        <fullName evidence="2">Anti-sigma factor antagonist</fullName>
    </recommendedName>
</protein>
<dbReference type="AlphaFoldDB" id="A0A4Y8PQB1"/>
<dbReference type="Proteomes" id="UP000298246">
    <property type="component" value="Unassembled WGS sequence"/>
</dbReference>
<evidence type="ECO:0000256" key="2">
    <source>
        <dbReference type="RuleBase" id="RU003749"/>
    </source>
</evidence>
<dbReference type="InterPro" id="IPR003658">
    <property type="entry name" value="Anti-sigma_ant"/>
</dbReference>
<gene>
    <name evidence="4" type="ORF">B5M42_24380</name>
</gene>
<name>A0A4Y8PQB1_9BACL</name>
<evidence type="ECO:0000313" key="4">
    <source>
        <dbReference type="EMBL" id="TFE82835.1"/>
    </source>
</evidence>
<dbReference type="PANTHER" id="PTHR33495">
    <property type="entry name" value="ANTI-SIGMA FACTOR ANTAGONIST TM_1081-RELATED-RELATED"/>
    <property type="match status" value="1"/>
</dbReference>
<dbReference type="OrthoDB" id="9794628at2"/>
<evidence type="ECO:0000256" key="1">
    <source>
        <dbReference type="ARBA" id="ARBA00009013"/>
    </source>
</evidence>